<dbReference type="Proteomes" id="UP000680206">
    <property type="component" value="Unassembled WGS sequence"/>
</dbReference>
<evidence type="ECO:0000313" key="4">
    <source>
        <dbReference type="EMBL" id="MBO2463510.1"/>
    </source>
</evidence>
<proteinExistence type="predicted"/>
<dbReference type="RefSeq" id="WP_208248889.1">
    <property type="nucleotide sequence ID" value="NZ_JAGEPF010000028.1"/>
</dbReference>
<gene>
    <name evidence="4" type="ORF">J4709_38670</name>
</gene>
<keyword evidence="1" id="KW-0677">Repeat</keyword>
<feature type="region of interest" description="Disordered" evidence="2">
    <location>
        <begin position="335"/>
        <end position="354"/>
    </location>
</feature>
<dbReference type="PROSITE" id="PS51903">
    <property type="entry name" value="CLP_R"/>
    <property type="match status" value="1"/>
</dbReference>
<dbReference type="InterPro" id="IPR036628">
    <property type="entry name" value="Clp_N_dom_sf"/>
</dbReference>
<sequence>MEATLSALFTEDGPRPTGLVRRMVEPAVEAADERRHAEVTGLHLLIGMCGIADYMSGNLLLRKHGVRPEALRDAAVEAAGPGDSSRSGPPQVEEAAELFRQAREKARSDGEDEIYTWHLFQALRAAPNAASGVLDGFGVREEWFAPRQFAPDPRLVIADVERAEGASAGYTRWTPMAWSVRRRASALALSMDETAPSSMHLMLALLTSPEGTSRFAQAMIGLNLGKDDVLNAEALESVDEEEIARQLSAIPSPGDHEMHIVVAAAEQWADRMGDRWVDTAHVFLACIDPASPLNASRRSNARAMRSAGVTADLFHIQAIQRETYADDRDRTGWFPWRVGEPPPRPPTRETGRGRPPRRWIIAGWMSGSSPGTIDNSALAWHQVSWYIRLQTLQNCANLARLTVTIIVCGTAGSWWPALTWLPVLIARDSWPRWAWGGAELVALILAPSWTLRAVIALDVLCALYGIHQILLLRRSALADPRYGVARLNMDVRRSRSALGAKITPRGSR</sequence>
<dbReference type="EMBL" id="JAGEPF010000028">
    <property type="protein sequence ID" value="MBO2463510.1"/>
    <property type="molecule type" value="Genomic_DNA"/>
</dbReference>
<dbReference type="SUPFAM" id="SSF81923">
    <property type="entry name" value="Double Clp-N motif"/>
    <property type="match status" value="2"/>
</dbReference>
<evidence type="ECO:0000259" key="3">
    <source>
        <dbReference type="PROSITE" id="PS51903"/>
    </source>
</evidence>
<evidence type="ECO:0000313" key="5">
    <source>
        <dbReference type="Proteomes" id="UP000680206"/>
    </source>
</evidence>
<dbReference type="InterPro" id="IPR004176">
    <property type="entry name" value="Clp_R_N"/>
</dbReference>
<evidence type="ECO:0000256" key="1">
    <source>
        <dbReference type="PROSITE-ProRule" id="PRU01251"/>
    </source>
</evidence>
<organism evidence="4 5">
    <name type="scientific">Actinomadura violacea</name>
    <dbReference type="NCBI Taxonomy" id="2819934"/>
    <lineage>
        <taxon>Bacteria</taxon>
        <taxon>Bacillati</taxon>
        <taxon>Actinomycetota</taxon>
        <taxon>Actinomycetes</taxon>
        <taxon>Streptosporangiales</taxon>
        <taxon>Thermomonosporaceae</taxon>
        <taxon>Actinomadura</taxon>
    </lineage>
</organism>
<dbReference type="Pfam" id="PF02861">
    <property type="entry name" value="Clp_N"/>
    <property type="match status" value="2"/>
</dbReference>
<feature type="domain" description="Clp R" evidence="3">
    <location>
        <begin position="170"/>
        <end position="326"/>
    </location>
</feature>
<accession>A0ABS3S5M2</accession>
<comment type="caution">
    <text evidence="4">The sequence shown here is derived from an EMBL/GenBank/DDBJ whole genome shotgun (WGS) entry which is preliminary data.</text>
</comment>
<reference evidence="4 5" key="1">
    <citation type="submission" date="2021-03" db="EMBL/GenBank/DDBJ databases">
        <title>Actinomadura violae sp. nov., isolated from lichen in Thailand.</title>
        <authorList>
            <person name="Kanchanasin P."/>
            <person name="Saeng-In P."/>
            <person name="Phongsopitanun W."/>
            <person name="Yuki M."/>
            <person name="Kudo T."/>
            <person name="Ohkuma M."/>
            <person name="Tanasupawat S."/>
        </authorList>
    </citation>
    <scope>NUCLEOTIDE SEQUENCE [LARGE SCALE GENOMIC DNA]</scope>
    <source>
        <strain evidence="4 5">LCR2-06</strain>
    </source>
</reference>
<evidence type="ECO:0000256" key="2">
    <source>
        <dbReference type="SAM" id="MobiDB-lite"/>
    </source>
</evidence>
<dbReference type="Gene3D" id="1.10.1780.10">
    <property type="entry name" value="Clp, N-terminal domain"/>
    <property type="match status" value="2"/>
</dbReference>
<protein>
    <recommendedName>
        <fullName evidence="3">Clp R domain-containing protein</fullName>
    </recommendedName>
</protein>
<keyword evidence="5" id="KW-1185">Reference proteome</keyword>
<name>A0ABS3S5M2_9ACTN</name>